<dbReference type="NCBIfam" id="TIGR04183">
    <property type="entry name" value="Por_Secre_tail"/>
    <property type="match status" value="1"/>
</dbReference>
<dbReference type="InterPro" id="IPR045474">
    <property type="entry name" value="GEVED"/>
</dbReference>
<evidence type="ECO:0000313" key="5">
    <source>
        <dbReference type="EMBL" id="XAO73295.1"/>
    </source>
</evidence>
<dbReference type="RefSeq" id="WP_345765821.1">
    <property type="nucleotide sequence ID" value="NZ_CP154834.1"/>
</dbReference>
<evidence type="ECO:0000259" key="3">
    <source>
        <dbReference type="Pfam" id="PF18962"/>
    </source>
</evidence>
<dbReference type="Proteomes" id="UP001463665">
    <property type="component" value="Chromosome"/>
</dbReference>
<gene>
    <name evidence="5" type="ORF">AAFP95_16185</name>
</gene>
<feature type="signal peptide" evidence="2">
    <location>
        <begin position="1"/>
        <end position="17"/>
    </location>
</feature>
<proteinExistence type="predicted"/>
<organism evidence="5 6">
    <name type="scientific">Chryseobacterium endophyticum</name>
    <dbReference type="NCBI Taxonomy" id="1854762"/>
    <lineage>
        <taxon>Bacteria</taxon>
        <taxon>Pseudomonadati</taxon>
        <taxon>Bacteroidota</taxon>
        <taxon>Flavobacteriia</taxon>
        <taxon>Flavobacteriales</taxon>
        <taxon>Weeksellaceae</taxon>
        <taxon>Chryseobacterium group</taxon>
        <taxon>Chryseobacterium</taxon>
    </lineage>
</organism>
<evidence type="ECO:0000256" key="2">
    <source>
        <dbReference type="SAM" id="SignalP"/>
    </source>
</evidence>
<keyword evidence="1 2" id="KW-0732">Signal</keyword>
<reference evidence="5 6" key="1">
    <citation type="submission" date="2024-04" db="EMBL/GenBank/DDBJ databases">
        <title>Genome sequencing and assembly of rice foliar adapted Chryseobacterium endophyticum OsEnb-ALM-A6.</title>
        <authorList>
            <person name="Kumar S."/>
            <person name="Javed M."/>
            <person name="Chouhan V."/>
            <person name="Charishma K."/>
            <person name="Patel A."/>
            <person name="Kumar M."/>
            <person name="Sahu K.P."/>
            <person name="Kumar A."/>
        </authorList>
    </citation>
    <scope>NUCLEOTIDE SEQUENCE [LARGE SCALE GENOMIC DNA]</scope>
    <source>
        <strain evidence="5 6">OsEnb-ALM-A6</strain>
    </source>
</reference>
<protein>
    <submittedName>
        <fullName evidence="5">GEVED domain-containing protein</fullName>
    </submittedName>
</protein>
<evidence type="ECO:0000259" key="4">
    <source>
        <dbReference type="Pfam" id="PF20009"/>
    </source>
</evidence>
<dbReference type="Pfam" id="PF20009">
    <property type="entry name" value="GEVED"/>
    <property type="match status" value="1"/>
</dbReference>
<feature type="chain" id="PRO_5043470259" evidence="2">
    <location>
        <begin position="18"/>
        <end position="254"/>
    </location>
</feature>
<feature type="domain" description="GEVED" evidence="4">
    <location>
        <begin position="89"/>
        <end position="165"/>
    </location>
</feature>
<dbReference type="AlphaFoldDB" id="A0AAU6WML0"/>
<accession>A0AAU6WML0</accession>
<keyword evidence="6" id="KW-1185">Reference proteome</keyword>
<evidence type="ECO:0000313" key="6">
    <source>
        <dbReference type="Proteomes" id="UP001463665"/>
    </source>
</evidence>
<dbReference type="EMBL" id="CP154834">
    <property type="protein sequence ID" value="XAO73295.1"/>
    <property type="molecule type" value="Genomic_DNA"/>
</dbReference>
<dbReference type="Pfam" id="PF18962">
    <property type="entry name" value="Por_Secre_tail"/>
    <property type="match status" value="1"/>
</dbReference>
<dbReference type="InterPro" id="IPR026444">
    <property type="entry name" value="Secre_tail"/>
</dbReference>
<name>A0AAU6WML0_9FLAO</name>
<evidence type="ECO:0000256" key="1">
    <source>
        <dbReference type="ARBA" id="ARBA00022729"/>
    </source>
</evidence>
<feature type="domain" description="Secretion system C-terminal sorting" evidence="3">
    <location>
        <begin position="184"/>
        <end position="248"/>
    </location>
</feature>
<sequence length="254" mass="27747">MKSALVPCILLASFFNAQSTQSPCTSNLGGDVDPTFIEIRINSTPFNHQTFSSQNVFYHEYPASGNTTATLAAGQTYQIYTSTSSEAVIGMWLDINQNNVFEPQEYKQLVNSMSTQNTTSFTVPASAATGNTRMRIRSRAYGSTIGSGNACTSFGSGETRDYIVNVTGTQLGTKEINPVSNLAVYPNPTADFLHIHGKELILSLGVYNAEGRKIKSQIINNSRAVIDLSDYAPGEYLVKVLTRTDNRIFKVLKK</sequence>